<sequence>MDVLITGGAGFLGTRLAKALLARGTLAGPDGRQQPISTLTLLDLAAPAAIDDPRVRVVTGDISDPAVIRSALTADTASVFHLAAVVSGQAEADFELGMRINFDATRLILDCAREHGKRPRVVFTSSVAVFGGPLPQQVKDSTVATPQSSYGAQKLMGEILVTDYSRKGFIDGRTLRMPTICVRPGVPNKAASSFASGIIREPLNDQPAVCPVAPETPMWVMSPRKAIEGLIHGHEIDGERLGATRTLNMPGLATTVRDMVGALEKVAGANVVARIRWEPDAAVIRIVNSWPGNFDAARAAALGFAADPDFESIVRAHVQDELGR</sequence>
<accession>A0ABX1Q6E3</accession>
<protein>
    <submittedName>
        <fullName evidence="4">NAD-dependent epimerase/dehydratase family protein</fullName>
    </submittedName>
</protein>
<feature type="domain" description="NAD-dependent epimerase/dehydratase" evidence="3">
    <location>
        <begin position="3"/>
        <end position="202"/>
    </location>
</feature>
<dbReference type="Gene3D" id="3.90.25.10">
    <property type="entry name" value="UDP-galactose 4-epimerase, domain 1"/>
    <property type="match status" value="1"/>
</dbReference>
<dbReference type="Pfam" id="PF01370">
    <property type="entry name" value="Epimerase"/>
    <property type="match status" value="1"/>
</dbReference>
<evidence type="ECO:0000259" key="3">
    <source>
        <dbReference type="Pfam" id="PF01370"/>
    </source>
</evidence>
<reference evidence="4 5" key="1">
    <citation type="submission" date="2019-12" db="EMBL/GenBank/DDBJ databases">
        <title>Comparative genomics gives insights into the taxonomy of the Azoarcus-Aromatoleum group and reveals separate origins of nif in the plant-associated Azoarcus and non-plant-associated Aromatoleum sub-groups.</title>
        <authorList>
            <person name="Lafos M."/>
            <person name="Maluk M."/>
            <person name="Batista M."/>
            <person name="Junghare M."/>
            <person name="Carmona M."/>
            <person name="Faoro H."/>
            <person name="Cruz L.M."/>
            <person name="Battistoni F."/>
            <person name="De Souza E."/>
            <person name="Pedrosa F."/>
            <person name="Chen W.-M."/>
            <person name="Poole P.S."/>
            <person name="Dixon R.A."/>
            <person name="James E.K."/>
        </authorList>
    </citation>
    <scope>NUCLEOTIDE SEQUENCE [LARGE SCALE GENOMIC DNA]</scope>
    <source>
        <strain evidence="4 5">22Lin</strain>
    </source>
</reference>
<evidence type="ECO:0000256" key="2">
    <source>
        <dbReference type="ARBA" id="ARBA00023277"/>
    </source>
</evidence>
<dbReference type="CDD" id="cd05238">
    <property type="entry name" value="Gne_like_SDR_e"/>
    <property type="match status" value="1"/>
</dbReference>
<dbReference type="InterPro" id="IPR001509">
    <property type="entry name" value="Epimerase_deHydtase"/>
</dbReference>
<evidence type="ECO:0000313" key="4">
    <source>
        <dbReference type="EMBL" id="NMG73635.1"/>
    </source>
</evidence>
<evidence type="ECO:0000256" key="1">
    <source>
        <dbReference type="ARBA" id="ARBA00022857"/>
    </source>
</evidence>
<keyword evidence="2" id="KW-0119">Carbohydrate metabolism</keyword>
<comment type="caution">
    <text evidence="4">The sequence shown here is derived from an EMBL/GenBank/DDBJ whole genome shotgun (WGS) entry which is preliminary data.</text>
</comment>
<keyword evidence="5" id="KW-1185">Reference proteome</keyword>
<name>A0ABX1Q6E3_9RHOO</name>
<organism evidence="4 5">
    <name type="scientific">Aromatoleum diolicum</name>
    <dbReference type="NCBI Taxonomy" id="75796"/>
    <lineage>
        <taxon>Bacteria</taxon>
        <taxon>Pseudomonadati</taxon>
        <taxon>Pseudomonadota</taxon>
        <taxon>Betaproteobacteria</taxon>
        <taxon>Rhodocyclales</taxon>
        <taxon>Rhodocyclaceae</taxon>
        <taxon>Aromatoleum</taxon>
    </lineage>
</organism>
<dbReference type="PANTHER" id="PTHR43103:SF3">
    <property type="entry name" value="ADP-L-GLYCERO-D-MANNO-HEPTOSE-6-EPIMERASE"/>
    <property type="match status" value="1"/>
</dbReference>
<dbReference type="InterPro" id="IPR050005">
    <property type="entry name" value="DenD"/>
</dbReference>
<dbReference type="Gene3D" id="3.40.50.720">
    <property type="entry name" value="NAD(P)-binding Rossmann-like Domain"/>
    <property type="match status" value="1"/>
</dbReference>
<gene>
    <name evidence="4" type="ORF">GPA25_02570</name>
</gene>
<keyword evidence="1" id="KW-0521">NADP</keyword>
<evidence type="ECO:0000313" key="5">
    <source>
        <dbReference type="Proteomes" id="UP000648984"/>
    </source>
</evidence>
<dbReference type="NCBIfam" id="NF043036">
    <property type="entry name" value="ErythonDh"/>
    <property type="match status" value="1"/>
</dbReference>
<dbReference type="SUPFAM" id="SSF51735">
    <property type="entry name" value="NAD(P)-binding Rossmann-fold domains"/>
    <property type="match status" value="1"/>
</dbReference>
<proteinExistence type="predicted"/>
<dbReference type="InterPro" id="IPR036291">
    <property type="entry name" value="NAD(P)-bd_dom_sf"/>
</dbReference>
<dbReference type="EMBL" id="WTVQ01000003">
    <property type="protein sequence ID" value="NMG73635.1"/>
    <property type="molecule type" value="Genomic_DNA"/>
</dbReference>
<dbReference type="RefSeq" id="WP_169258915.1">
    <property type="nucleotide sequence ID" value="NZ_WTVQ01000003.1"/>
</dbReference>
<dbReference type="PANTHER" id="PTHR43103">
    <property type="entry name" value="NUCLEOSIDE-DIPHOSPHATE-SUGAR EPIMERASE"/>
    <property type="match status" value="1"/>
</dbReference>
<dbReference type="Proteomes" id="UP000648984">
    <property type="component" value="Unassembled WGS sequence"/>
</dbReference>